<evidence type="ECO:0000313" key="3">
    <source>
        <dbReference type="Proteomes" id="UP000886886"/>
    </source>
</evidence>
<dbReference type="Gene3D" id="3.50.50.60">
    <property type="entry name" value="FAD/NAD(P)-binding domain"/>
    <property type="match status" value="2"/>
</dbReference>
<feature type="domain" description="FAD-dependent protein C-terminal" evidence="1">
    <location>
        <begin position="282"/>
        <end position="475"/>
    </location>
</feature>
<dbReference type="Proteomes" id="UP000886886">
    <property type="component" value="Unassembled WGS sequence"/>
</dbReference>
<dbReference type="PIRSF" id="PIRSF038984">
    <property type="entry name" value="FAD_binding_protein"/>
    <property type="match status" value="1"/>
</dbReference>
<name>A0A9D0ZTK6_9FIRM</name>
<dbReference type="InterPro" id="IPR028348">
    <property type="entry name" value="FAD-binding_protein"/>
</dbReference>
<dbReference type="InterPro" id="IPR036188">
    <property type="entry name" value="FAD/NAD-bd_sf"/>
</dbReference>
<reference evidence="2" key="1">
    <citation type="submission" date="2020-10" db="EMBL/GenBank/DDBJ databases">
        <authorList>
            <person name="Gilroy R."/>
        </authorList>
    </citation>
    <scope>NUCLEOTIDE SEQUENCE</scope>
    <source>
        <strain evidence="2">ChiSjej3B21-11622</strain>
    </source>
</reference>
<dbReference type="SUPFAM" id="SSF51905">
    <property type="entry name" value="FAD/NAD(P)-binding domain"/>
    <property type="match status" value="1"/>
</dbReference>
<comment type="caution">
    <text evidence="2">The sequence shown here is derived from an EMBL/GenBank/DDBJ whole genome shotgun (WGS) entry which is preliminary data.</text>
</comment>
<organism evidence="2 3">
    <name type="scientific">Candidatus Limivivens merdigallinarum</name>
    <dbReference type="NCBI Taxonomy" id="2840859"/>
    <lineage>
        <taxon>Bacteria</taxon>
        <taxon>Bacillati</taxon>
        <taxon>Bacillota</taxon>
        <taxon>Clostridia</taxon>
        <taxon>Lachnospirales</taxon>
        <taxon>Lachnospiraceae</taxon>
        <taxon>Lachnospiraceae incertae sedis</taxon>
        <taxon>Candidatus Limivivens</taxon>
    </lineage>
</organism>
<protein>
    <submittedName>
        <fullName evidence="2">FAD-dependent oxidoreductase</fullName>
    </submittedName>
</protein>
<gene>
    <name evidence="2" type="ORF">IAB26_01760</name>
</gene>
<dbReference type="EMBL" id="DVFT01000024">
    <property type="protein sequence ID" value="HIQ95266.1"/>
    <property type="molecule type" value="Genomic_DNA"/>
</dbReference>
<dbReference type="AlphaFoldDB" id="A0A9D0ZTK6"/>
<dbReference type="Gene3D" id="3.30.70.2700">
    <property type="match status" value="1"/>
</dbReference>
<proteinExistence type="predicted"/>
<accession>A0A9D0ZTK6</accession>
<evidence type="ECO:0000259" key="1">
    <source>
        <dbReference type="Pfam" id="PF21688"/>
    </source>
</evidence>
<reference evidence="2" key="2">
    <citation type="journal article" date="2021" name="PeerJ">
        <title>Extensive microbial diversity within the chicken gut microbiome revealed by metagenomics and culture.</title>
        <authorList>
            <person name="Gilroy R."/>
            <person name="Ravi A."/>
            <person name="Getino M."/>
            <person name="Pursley I."/>
            <person name="Horton D.L."/>
            <person name="Alikhan N.F."/>
            <person name="Baker D."/>
            <person name="Gharbi K."/>
            <person name="Hall N."/>
            <person name="Watson M."/>
            <person name="Adriaenssens E.M."/>
            <person name="Foster-Nyarko E."/>
            <person name="Jarju S."/>
            <person name="Secka A."/>
            <person name="Antonio M."/>
            <person name="Oren A."/>
            <person name="Chaudhuri R.R."/>
            <person name="La Ragione R."/>
            <person name="Hildebrand F."/>
            <person name="Pallen M.J."/>
        </authorList>
    </citation>
    <scope>NUCLEOTIDE SEQUENCE</scope>
    <source>
        <strain evidence="2">ChiSjej3B21-11622</strain>
    </source>
</reference>
<dbReference type="InterPro" id="IPR049516">
    <property type="entry name" value="FAD-depend_C"/>
</dbReference>
<dbReference type="PANTHER" id="PTHR42842">
    <property type="entry name" value="FAD/NAD(P)-BINDING OXIDOREDUCTASE"/>
    <property type="match status" value="1"/>
</dbReference>
<dbReference type="Pfam" id="PF21688">
    <property type="entry name" value="FAD-depend_C"/>
    <property type="match status" value="1"/>
</dbReference>
<evidence type="ECO:0000313" key="2">
    <source>
        <dbReference type="EMBL" id="HIQ95266.1"/>
    </source>
</evidence>
<sequence>MIRIQQLKLSIPHTEKELKNAILKTLRIGKDDLISYRIVKRSLDARKKPELCYSYVVDAEVKHQAAVLKKKPKGAAPSTGKQYVLPPMAKEKPKLPIVIIGSGPAGLFAGLILARCGYCPILLERGDCVEERQKKVDRFWELGILDTESNVQFGEGGAGTFSDGKLNTAVKDASGRNGYVLQSFVKAGAPEEILYQGKPHIGTDILKNVVSNIRKEIEELGGEVRFRSKVTDFYVTEGRLTGLEINGRERLDCEKAILAIGHSARDTFQRLFQLSVSMSQKAFAVGLRIEHPQAMIDLCQYGRQRGTLLPAADYKITRKLSGGRGFYSFCMCPGGYVVNASSEEGFLAVNGMSYHGRAGENANSAVVVTVGPKDFPSGDVLAGMEFQRRLEKAAYETGEGRIPVQLFSDFQEGVCSTSLGEVSPSLKGAWKFGNLNRIFPEALSQALKEGIRSSEALIKGFSRKDAILSGVESRTSSPVRIERGDTYESSIQGLYPCGEGAGYAGGITSAAMDGIRVAEALIESI</sequence>
<dbReference type="PANTHER" id="PTHR42842:SF3">
    <property type="entry name" value="FAD_NAD(P)-BINDING OXIDOREDUCTASE FAMILY PROTEIN"/>
    <property type="match status" value="1"/>
</dbReference>